<dbReference type="RefSeq" id="WP_085815792.1">
    <property type="nucleotide sequence ID" value="NZ_FWFU01000001.1"/>
</dbReference>
<name>A0A1X6Y529_9RHOB</name>
<dbReference type="EMBL" id="FWFU01000001">
    <property type="protein sequence ID" value="SLN10945.1"/>
    <property type="molecule type" value="Genomic_DNA"/>
</dbReference>
<sequence>MTHEEDIRRVRGLRRLEDELVEDLFTMTDAEIEEELREDGVDIEELDRRMSELVDAATANVKGGA</sequence>
<gene>
    <name evidence="1" type="ORF">ROH8110_00041</name>
</gene>
<dbReference type="Proteomes" id="UP000193207">
    <property type="component" value="Unassembled WGS sequence"/>
</dbReference>
<keyword evidence="2" id="KW-1185">Reference proteome</keyword>
<dbReference type="AlphaFoldDB" id="A0A1X6Y529"/>
<accession>A0A1X6Y529</accession>
<proteinExistence type="predicted"/>
<evidence type="ECO:0000313" key="2">
    <source>
        <dbReference type="Proteomes" id="UP000193207"/>
    </source>
</evidence>
<reference evidence="1 2" key="1">
    <citation type="submission" date="2017-03" db="EMBL/GenBank/DDBJ databases">
        <authorList>
            <person name="Afonso C.L."/>
            <person name="Miller P.J."/>
            <person name="Scott M.A."/>
            <person name="Spackman E."/>
            <person name="Goraichik I."/>
            <person name="Dimitrov K.M."/>
            <person name="Suarez D.L."/>
            <person name="Swayne D.E."/>
        </authorList>
    </citation>
    <scope>NUCLEOTIDE SEQUENCE [LARGE SCALE GENOMIC DNA]</scope>
    <source>
        <strain evidence="1 2">CECT 8110</strain>
    </source>
</reference>
<evidence type="ECO:0000313" key="1">
    <source>
        <dbReference type="EMBL" id="SLN10945.1"/>
    </source>
</evidence>
<organism evidence="1 2">
    <name type="scientific">Roseovarius halotolerans</name>
    <dbReference type="NCBI Taxonomy" id="505353"/>
    <lineage>
        <taxon>Bacteria</taxon>
        <taxon>Pseudomonadati</taxon>
        <taxon>Pseudomonadota</taxon>
        <taxon>Alphaproteobacteria</taxon>
        <taxon>Rhodobacterales</taxon>
        <taxon>Roseobacteraceae</taxon>
        <taxon>Roseovarius</taxon>
    </lineage>
</organism>
<protein>
    <submittedName>
        <fullName evidence="1">Uncharacterized protein</fullName>
    </submittedName>
</protein>